<dbReference type="AlphaFoldDB" id="A0A177E3W9"/>
<protein>
    <submittedName>
        <fullName evidence="5">Aldo/keto reductase</fullName>
    </submittedName>
</protein>
<dbReference type="RefSeq" id="XP_018391090.1">
    <property type="nucleotide sequence ID" value="XM_018523948.1"/>
</dbReference>
<evidence type="ECO:0000313" key="6">
    <source>
        <dbReference type="Proteomes" id="UP000077248"/>
    </source>
</evidence>
<evidence type="ECO:0000313" key="5">
    <source>
        <dbReference type="EMBL" id="OAG25669.1"/>
    </source>
</evidence>
<dbReference type="Proteomes" id="UP000077248">
    <property type="component" value="Unassembled WGS sequence"/>
</dbReference>
<evidence type="ECO:0000256" key="1">
    <source>
        <dbReference type="ARBA" id="ARBA00007905"/>
    </source>
</evidence>
<dbReference type="InterPro" id="IPR036812">
    <property type="entry name" value="NAD(P)_OxRdtase_dom_sf"/>
</dbReference>
<dbReference type="Gene3D" id="3.20.20.100">
    <property type="entry name" value="NADP-dependent oxidoreductase domain"/>
    <property type="match status" value="1"/>
</dbReference>
<gene>
    <name evidence="5" type="ORF">CC77DRAFT_1015045</name>
</gene>
<accession>A0A177E3W9</accession>
<name>A0A177E3W9_ALTAL</name>
<comment type="similarity">
    <text evidence="1">Belongs to the aldo/keto reductase family.</text>
</comment>
<dbReference type="InterPro" id="IPR020471">
    <property type="entry name" value="AKR"/>
</dbReference>
<dbReference type="PRINTS" id="PR00069">
    <property type="entry name" value="ALDKETRDTASE"/>
</dbReference>
<evidence type="ECO:0000256" key="2">
    <source>
        <dbReference type="ARBA" id="ARBA00022857"/>
    </source>
</evidence>
<dbReference type="GO" id="GO:0016616">
    <property type="term" value="F:oxidoreductase activity, acting on the CH-OH group of donors, NAD or NADP as acceptor"/>
    <property type="evidence" value="ECO:0007669"/>
    <property type="project" value="UniProtKB-ARBA"/>
</dbReference>
<dbReference type="PANTHER" id="PTHR43827:SF3">
    <property type="entry name" value="NADP-DEPENDENT OXIDOREDUCTASE DOMAIN-CONTAINING PROTEIN"/>
    <property type="match status" value="1"/>
</dbReference>
<keyword evidence="3" id="KW-0560">Oxidoreductase</keyword>
<sequence length="322" mass="36125">MGAPRKTTILVDNIAVPRFAFGLGSLMQWAPNHAYPLPTDSSKEVTQALKAGFRHINTGDIYTNNESAAESIKASGIARKDLFFSLKLNTYAALGCRGKESMVESTKKEIERFGLDGYVDLLQLHFPPRGHPGNLTNREAWRVLEELKDQKMARIIGLSNWTLADYEDLMDAPDIKYKPQINEYEMNPFLLSDPKLRDLSSYEMKHGIVHMNYGFLSILSGKLPHDGAPALLKELRLLSNETNLTETELLLAWAYDRLDGIVISSSSQEHRLVGLAKLFLDKDQVSLEQSVYDRIEKTASEDGYEGKTFYKHGHMDAAASKG</sequence>
<reference evidence="5 6" key="1">
    <citation type="submission" date="2016-05" db="EMBL/GenBank/DDBJ databases">
        <title>Comparative analysis of secretome profiles of manganese(II)-oxidizing ascomycete fungi.</title>
        <authorList>
            <consortium name="DOE Joint Genome Institute"/>
            <person name="Zeiner C.A."/>
            <person name="Purvine S.O."/>
            <person name="Zink E.M."/>
            <person name="Wu S."/>
            <person name="Pasa-Tolic L."/>
            <person name="Chaput D.L."/>
            <person name="Haridas S."/>
            <person name="Grigoriev I.V."/>
            <person name="Santelli C.M."/>
            <person name="Hansel C.M."/>
        </authorList>
    </citation>
    <scope>NUCLEOTIDE SEQUENCE [LARGE SCALE GENOMIC DNA]</scope>
    <source>
        <strain evidence="5 6">SRC1lrK2f</strain>
    </source>
</reference>
<dbReference type="VEuPathDB" id="FungiDB:CC77DRAFT_1015045"/>
<evidence type="ECO:0000259" key="4">
    <source>
        <dbReference type="Pfam" id="PF00248"/>
    </source>
</evidence>
<evidence type="ECO:0000256" key="3">
    <source>
        <dbReference type="ARBA" id="ARBA00023002"/>
    </source>
</evidence>
<dbReference type="GeneID" id="29109542"/>
<dbReference type="EMBL" id="KV441469">
    <property type="protein sequence ID" value="OAG25669.1"/>
    <property type="molecule type" value="Genomic_DNA"/>
</dbReference>
<dbReference type="PANTHER" id="PTHR43827">
    <property type="entry name" value="2,5-DIKETO-D-GLUCONIC ACID REDUCTASE"/>
    <property type="match status" value="1"/>
</dbReference>
<feature type="domain" description="NADP-dependent oxidoreductase" evidence="4">
    <location>
        <begin position="29"/>
        <end position="287"/>
    </location>
</feature>
<organism evidence="5 6">
    <name type="scientific">Alternaria alternata</name>
    <name type="common">Alternaria rot fungus</name>
    <name type="synonym">Torula alternata</name>
    <dbReference type="NCBI Taxonomy" id="5599"/>
    <lineage>
        <taxon>Eukaryota</taxon>
        <taxon>Fungi</taxon>
        <taxon>Dikarya</taxon>
        <taxon>Ascomycota</taxon>
        <taxon>Pezizomycotina</taxon>
        <taxon>Dothideomycetes</taxon>
        <taxon>Pleosporomycetidae</taxon>
        <taxon>Pleosporales</taxon>
        <taxon>Pleosporineae</taxon>
        <taxon>Pleosporaceae</taxon>
        <taxon>Alternaria</taxon>
        <taxon>Alternaria sect. Alternaria</taxon>
        <taxon>Alternaria alternata complex</taxon>
    </lineage>
</organism>
<dbReference type="KEGG" id="aalt:CC77DRAFT_1015045"/>
<keyword evidence="2" id="KW-0521">NADP</keyword>
<proteinExistence type="inferred from homology"/>
<keyword evidence="6" id="KW-1185">Reference proteome</keyword>
<dbReference type="SUPFAM" id="SSF51430">
    <property type="entry name" value="NAD(P)-linked oxidoreductase"/>
    <property type="match status" value="1"/>
</dbReference>
<dbReference type="InterPro" id="IPR023210">
    <property type="entry name" value="NADP_OxRdtase_dom"/>
</dbReference>
<dbReference type="Pfam" id="PF00248">
    <property type="entry name" value="Aldo_ket_red"/>
    <property type="match status" value="1"/>
</dbReference>